<sequence length="44" mass="5222">MQSWMEEHLIPLWSWPKGRSITQQPQEKNPAHFQHGAVHGEQRC</sequence>
<evidence type="ECO:0000313" key="2">
    <source>
        <dbReference type="EMBL" id="JAD36438.1"/>
    </source>
</evidence>
<accession>A0A0A8ZFG1</accession>
<organism evidence="2">
    <name type="scientific">Arundo donax</name>
    <name type="common">Giant reed</name>
    <name type="synonym">Donax arundinaceus</name>
    <dbReference type="NCBI Taxonomy" id="35708"/>
    <lineage>
        <taxon>Eukaryota</taxon>
        <taxon>Viridiplantae</taxon>
        <taxon>Streptophyta</taxon>
        <taxon>Embryophyta</taxon>
        <taxon>Tracheophyta</taxon>
        <taxon>Spermatophyta</taxon>
        <taxon>Magnoliopsida</taxon>
        <taxon>Liliopsida</taxon>
        <taxon>Poales</taxon>
        <taxon>Poaceae</taxon>
        <taxon>PACMAD clade</taxon>
        <taxon>Arundinoideae</taxon>
        <taxon>Arundineae</taxon>
        <taxon>Arundo</taxon>
    </lineage>
</organism>
<reference evidence="2" key="2">
    <citation type="journal article" date="2015" name="Data Brief">
        <title>Shoot transcriptome of the giant reed, Arundo donax.</title>
        <authorList>
            <person name="Barrero R.A."/>
            <person name="Guerrero F.D."/>
            <person name="Moolhuijzen P."/>
            <person name="Goolsby J.A."/>
            <person name="Tidwell J."/>
            <person name="Bellgard S.E."/>
            <person name="Bellgard M.I."/>
        </authorList>
    </citation>
    <scope>NUCLEOTIDE SEQUENCE</scope>
    <source>
        <tissue evidence="2">Shoot tissue taken approximately 20 cm above the soil surface</tissue>
    </source>
</reference>
<dbReference type="EMBL" id="GBRH01261457">
    <property type="protein sequence ID" value="JAD36438.1"/>
    <property type="molecule type" value="Transcribed_RNA"/>
</dbReference>
<protein>
    <submittedName>
        <fullName evidence="2">Uncharacterized protein</fullName>
    </submittedName>
</protein>
<reference evidence="2" key="1">
    <citation type="submission" date="2014-09" db="EMBL/GenBank/DDBJ databases">
        <authorList>
            <person name="Magalhaes I.L.F."/>
            <person name="Oliveira U."/>
            <person name="Santos F.R."/>
            <person name="Vidigal T.H.D.A."/>
            <person name="Brescovit A.D."/>
            <person name="Santos A.J."/>
        </authorList>
    </citation>
    <scope>NUCLEOTIDE SEQUENCE</scope>
    <source>
        <tissue evidence="2">Shoot tissue taken approximately 20 cm above the soil surface</tissue>
    </source>
</reference>
<dbReference type="AlphaFoldDB" id="A0A0A8ZFG1"/>
<feature type="region of interest" description="Disordered" evidence="1">
    <location>
        <begin position="20"/>
        <end position="44"/>
    </location>
</feature>
<name>A0A0A8ZFG1_ARUDO</name>
<evidence type="ECO:0000256" key="1">
    <source>
        <dbReference type="SAM" id="MobiDB-lite"/>
    </source>
</evidence>
<proteinExistence type="predicted"/>